<dbReference type="PANTHER" id="PTHR43283">
    <property type="entry name" value="BETA-LACTAMASE-RELATED"/>
    <property type="match status" value="1"/>
</dbReference>
<dbReference type="InterPro" id="IPR012338">
    <property type="entry name" value="Beta-lactam/transpept-like"/>
</dbReference>
<dbReference type="InterPro" id="IPR050789">
    <property type="entry name" value="Diverse_Enzym_Activities"/>
</dbReference>
<gene>
    <name evidence="2" type="ORF">UQ64_18475</name>
</gene>
<sequence length="390" mass="43971">MLTSTELSKLNEANYREDRLEALNHFYEDLCNKKVADGYIYSLSRYGKIFANGAGGRFSYEEDSDQELKTDTIFRIASITKLFTATAIWQLADDGKIFMGQSVSSILPEFDAEPFKPITIAHLLTHTSGIAPDHGTISDTYYKSAWWYIYESELGKENWIKAGLSYGIRFPVGTQWMYSSFGYVVLGAIIEKITGVFAEDYIMDNIVKPLGMTDTFFDIPPEKAGSIAIRSEEAKEYLQKLQNGEITNEEQRSEEEIKTPGTGGGLYSTVNDLQKFGIMLLNHGEYEGGHILSRMAVQRMTKRFNSEKLPNYAWGDGGADRPYGLGPDLRYNESTSYSEGTFFHEGWGSCSLVVDPVEKLIAVWYIPFHKNIWDGRGIFGTNNVIWSGLE</sequence>
<dbReference type="Gene3D" id="3.40.710.10">
    <property type="entry name" value="DD-peptidase/beta-lactamase superfamily"/>
    <property type="match status" value="1"/>
</dbReference>
<name>A0A0W1AW19_9BACL</name>
<dbReference type="RefSeq" id="WP_060624346.1">
    <property type="nucleotide sequence ID" value="NZ_LCZJ02000026.1"/>
</dbReference>
<organism evidence="2 3">
    <name type="scientific">Paenibacillus etheri</name>
    <dbReference type="NCBI Taxonomy" id="1306852"/>
    <lineage>
        <taxon>Bacteria</taxon>
        <taxon>Bacillati</taxon>
        <taxon>Bacillota</taxon>
        <taxon>Bacilli</taxon>
        <taxon>Bacillales</taxon>
        <taxon>Paenibacillaceae</taxon>
        <taxon>Paenibacillus</taxon>
    </lineage>
</organism>
<evidence type="ECO:0000259" key="1">
    <source>
        <dbReference type="Pfam" id="PF00144"/>
    </source>
</evidence>
<dbReference type="InterPro" id="IPR001466">
    <property type="entry name" value="Beta-lactam-related"/>
</dbReference>
<proteinExistence type="predicted"/>
<reference evidence="2 3" key="1">
    <citation type="journal article" date="2015" name="Int. Biodeterior. Biodegradation">
        <title>Physiological and genetic screening methods for the isolation of methyl tert-butyl ether-degrading bacteria for bioremediation purposes.</title>
        <authorList>
            <person name="Guisado I.M."/>
            <person name="Purswani J."/>
            <person name="Gonzalez Lopez J."/>
            <person name="Pozo C."/>
        </authorList>
    </citation>
    <scope>NUCLEOTIDE SEQUENCE [LARGE SCALE GENOMIC DNA]</scope>
    <source>
        <strain evidence="2 3">SH7</strain>
    </source>
</reference>
<feature type="domain" description="Beta-lactamase-related" evidence="1">
    <location>
        <begin position="47"/>
        <end position="365"/>
    </location>
</feature>
<evidence type="ECO:0000313" key="3">
    <source>
        <dbReference type="Proteomes" id="UP000054709"/>
    </source>
</evidence>
<keyword evidence="3" id="KW-1185">Reference proteome</keyword>
<comment type="caution">
    <text evidence="2">The sequence shown here is derived from an EMBL/GenBank/DDBJ whole genome shotgun (WGS) entry which is preliminary data.</text>
</comment>
<dbReference type="Proteomes" id="UP000054709">
    <property type="component" value="Unassembled WGS sequence"/>
</dbReference>
<evidence type="ECO:0000313" key="2">
    <source>
        <dbReference type="EMBL" id="KTD85493.1"/>
    </source>
</evidence>
<dbReference type="AlphaFoldDB" id="A0A0W1AW19"/>
<accession>A0A0W1AW19</accession>
<dbReference type="Pfam" id="PF00144">
    <property type="entry name" value="Beta-lactamase"/>
    <property type="match status" value="1"/>
</dbReference>
<protein>
    <recommendedName>
        <fullName evidence="1">Beta-lactamase-related domain-containing protein</fullName>
    </recommendedName>
</protein>
<dbReference type="SUPFAM" id="SSF56601">
    <property type="entry name" value="beta-lactamase/transpeptidase-like"/>
    <property type="match status" value="1"/>
</dbReference>
<dbReference type="EMBL" id="LCZJ02000026">
    <property type="protein sequence ID" value="KTD85493.1"/>
    <property type="molecule type" value="Genomic_DNA"/>
</dbReference>